<feature type="region of interest" description="Disordered" evidence="1">
    <location>
        <begin position="1"/>
        <end position="23"/>
    </location>
</feature>
<proteinExistence type="predicted"/>
<dbReference type="EMBL" id="MN739026">
    <property type="protein sequence ID" value="QHT35799.1"/>
    <property type="molecule type" value="Genomic_DNA"/>
</dbReference>
<evidence type="ECO:0000313" key="2">
    <source>
        <dbReference type="EMBL" id="QHT35799.1"/>
    </source>
</evidence>
<accession>A0A6C0F5D9</accession>
<evidence type="ECO:0000256" key="1">
    <source>
        <dbReference type="SAM" id="MobiDB-lite"/>
    </source>
</evidence>
<organism evidence="2">
    <name type="scientific">viral metagenome</name>
    <dbReference type="NCBI Taxonomy" id="1070528"/>
    <lineage>
        <taxon>unclassified sequences</taxon>
        <taxon>metagenomes</taxon>
        <taxon>organismal metagenomes</taxon>
    </lineage>
</organism>
<protein>
    <submittedName>
        <fullName evidence="2">Uncharacterized protein</fullName>
    </submittedName>
</protein>
<dbReference type="AlphaFoldDB" id="A0A6C0F5D9"/>
<sequence length="89" mass="10368">MDELQSKIYSSRKHPNDMKYGKRPRRRGWFCSCGRQFCDNGSQNLIPTSGKIGSRKKTKGLGLKEENETKRHFGILINHEIISRNEEED</sequence>
<reference evidence="2" key="1">
    <citation type="journal article" date="2020" name="Nature">
        <title>Giant virus diversity and host interactions through global metagenomics.</title>
        <authorList>
            <person name="Schulz F."/>
            <person name="Roux S."/>
            <person name="Paez-Espino D."/>
            <person name="Jungbluth S."/>
            <person name="Walsh D.A."/>
            <person name="Denef V.J."/>
            <person name="McMahon K.D."/>
            <person name="Konstantinidis K.T."/>
            <person name="Eloe-Fadrosh E.A."/>
            <person name="Kyrpides N.C."/>
            <person name="Woyke T."/>
        </authorList>
    </citation>
    <scope>NUCLEOTIDE SEQUENCE</scope>
    <source>
        <strain evidence="2">GVMAG-M-3300009181-41</strain>
    </source>
</reference>
<name>A0A6C0F5D9_9ZZZZ</name>